<dbReference type="SUPFAM" id="SSF53335">
    <property type="entry name" value="S-adenosyl-L-methionine-dependent methyltransferases"/>
    <property type="match status" value="1"/>
</dbReference>
<dbReference type="Pfam" id="PF05175">
    <property type="entry name" value="MTS"/>
    <property type="match status" value="1"/>
</dbReference>
<sequence length="140" mass="15556">ALQYSAINAHSNQASNVRCLHSNLYQNIKGEFDFISANPPYLVDAKERLYRHGGDLMGAALSLKIVQASLDHLALHGTLLLYTGVVVAQGQDQFYQALQMHMASYQHKFSMQYHEIDPDIFADELDTGAYADAERIAAVV</sequence>
<name>A0AAJ2H6B0_9HYPH</name>
<dbReference type="Gene3D" id="3.40.50.150">
    <property type="entry name" value="Vaccinia Virus protein VP39"/>
    <property type="match status" value="1"/>
</dbReference>
<dbReference type="InterPro" id="IPR029063">
    <property type="entry name" value="SAM-dependent_MTases_sf"/>
</dbReference>
<dbReference type="RefSeq" id="WP_310866460.1">
    <property type="nucleotide sequence ID" value="NZ_JAVLSF010000768.1"/>
</dbReference>
<comment type="caution">
    <text evidence="4">The sequence shown here is derived from an EMBL/GenBank/DDBJ whole genome shotgun (WGS) entry which is preliminary data.</text>
</comment>
<evidence type="ECO:0000256" key="1">
    <source>
        <dbReference type="ARBA" id="ARBA00022603"/>
    </source>
</evidence>
<accession>A0AAJ2H6B0</accession>
<dbReference type="GO" id="GO:0008168">
    <property type="term" value="F:methyltransferase activity"/>
    <property type="evidence" value="ECO:0007669"/>
    <property type="project" value="UniProtKB-KW"/>
</dbReference>
<gene>
    <name evidence="4" type="ORF">RJJ65_38285</name>
</gene>
<feature type="non-terminal residue" evidence="4">
    <location>
        <position position="140"/>
    </location>
</feature>
<dbReference type="GO" id="GO:0032259">
    <property type="term" value="P:methylation"/>
    <property type="evidence" value="ECO:0007669"/>
    <property type="project" value="UniProtKB-KW"/>
</dbReference>
<dbReference type="InterPro" id="IPR007848">
    <property type="entry name" value="Small_mtfrase_dom"/>
</dbReference>
<evidence type="ECO:0000256" key="2">
    <source>
        <dbReference type="ARBA" id="ARBA00022691"/>
    </source>
</evidence>
<keyword evidence="2" id="KW-0949">S-adenosyl-L-methionine</keyword>
<evidence type="ECO:0000313" key="4">
    <source>
        <dbReference type="EMBL" id="MDR9778393.1"/>
    </source>
</evidence>
<proteinExistence type="predicted"/>
<protein>
    <submittedName>
        <fullName evidence="4">Methyltransferase</fullName>
    </submittedName>
</protein>
<dbReference type="Proteomes" id="UP001268610">
    <property type="component" value="Unassembled WGS sequence"/>
</dbReference>
<reference evidence="4" key="1">
    <citation type="submission" date="2023-04" db="EMBL/GenBank/DDBJ databases">
        <title>Genomic characterization of faba bean (Vicia faba) microsymbionts in Mexican soils.</title>
        <authorList>
            <person name="Rivera Orduna F.N."/>
            <person name="Guevara-Luna J."/>
            <person name="Yan J."/>
            <person name="Arroyo-Herrera I."/>
            <person name="Li Y."/>
            <person name="Vasquez-Murrieta M.S."/>
            <person name="Wang E.T."/>
        </authorList>
    </citation>
    <scope>NUCLEOTIDE SEQUENCE</scope>
    <source>
        <strain evidence="4">CH26</strain>
    </source>
</reference>
<feature type="domain" description="Methyltransferase small" evidence="3">
    <location>
        <begin position="1"/>
        <end position="80"/>
    </location>
</feature>
<organism evidence="4 5">
    <name type="scientific">Rhizobium hidalgonense</name>
    <dbReference type="NCBI Taxonomy" id="1538159"/>
    <lineage>
        <taxon>Bacteria</taxon>
        <taxon>Pseudomonadati</taxon>
        <taxon>Pseudomonadota</taxon>
        <taxon>Alphaproteobacteria</taxon>
        <taxon>Hyphomicrobiales</taxon>
        <taxon>Rhizobiaceae</taxon>
        <taxon>Rhizobium/Agrobacterium group</taxon>
        <taxon>Rhizobium</taxon>
    </lineage>
</organism>
<dbReference type="AlphaFoldDB" id="A0AAJ2H6B0"/>
<feature type="non-terminal residue" evidence="4">
    <location>
        <position position="1"/>
    </location>
</feature>
<dbReference type="EMBL" id="JAVLSF010000768">
    <property type="protein sequence ID" value="MDR9778393.1"/>
    <property type="molecule type" value="Genomic_DNA"/>
</dbReference>
<evidence type="ECO:0000259" key="3">
    <source>
        <dbReference type="Pfam" id="PF05175"/>
    </source>
</evidence>
<keyword evidence="1 4" id="KW-0489">Methyltransferase</keyword>
<evidence type="ECO:0000313" key="5">
    <source>
        <dbReference type="Proteomes" id="UP001268610"/>
    </source>
</evidence>
<keyword evidence="1 4" id="KW-0808">Transferase</keyword>